<keyword evidence="5" id="KW-1048">Host nucleus</keyword>
<evidence type="ECO:0000256" key="4">
    <source>
        <dbReference type="ARBA" id="ARBA00022518"/>
    </source>
</evidence>
<evidence type="ECO:0000256" key="2">
    <source>
        <dbReference type="ARBA" id="ARBA00004192"/>
    </source>
</evidence>
<keyword evidence="6" id="KW-1035">Host cytoplasm</keyword>
<dbReference type="Pfam" id="PF04528">
    <property type="entry name" value="Adeno_E4_34"/>
    <property type="match status" value="1"/>
</dbReference>
<name>A0A2U9AG97_ADET1</name>
<evidence type="ECO:0000256" key="6">
    <source>
        <dbReference type="ARBA" id="ARBA00023200"/>
    </source>
</evidence>
<comment type="subcellular location">
    <subcellularLocation>
        <location evidence="2">Host cytoplasm</location>
    </subcellularLocation>
    <subcellularLocation>
        <location evidence="1">Host nucleus</location>
    </subcellularLocation>
</comment>
<dbReference type="Proteomes" id="UP000319740">
    <property type="component" value="Segment"/>
</dbReference>
<evidence type="ECO:0000256" key="7">
    <source>
        <dbReference type="ARBA" id="ARBA00044723"/>
    </source>
</evidence>
<accession>A0A2U9AG97</accession>
<evidence type="ECO:0000256" key="5">
    <source>
        <dbReference type="ARBA" id="ARBA00022562"/>
    </source>
</evidence>
<comment type="function">
    <text evidence="7">Plays a major role to prevent cellular inhibition of viral genome replication by nuclear bodies. Assembles an SCF-like E3 ubiquitin ligase complex based on the cellular proteins ELOB, ELOC, CUL5 and RBX1, in cooperation with viral E1B-55K. This viral RING-type ligase ubiquitinates cellular substrates prior to proteasomal degradation: p53/TP53, LIG4, MRE11-RAD50-NBS1 (MRN) complex, ITGA3, DAXX and BLM.</text>
</comment>
<evidence type="ECO:0000256" key="1">
    <source>
        <dbReference type="ARBA" id="ARBA00004147"/>
    </source>
</evidence>
<dbReference type="EMBL" id="MF780605">
    <property type="protein sequence ID" value="AWO77121.1"/>
    <property type="molecule type" value="Genomic_DNA"/>
</dbReference>
<evidence type="ECO:0000313" key="10">
    <source>
        <dbReference type="Proteomes" id="UP000319740"/>
    </source>
</evidence>
<organism evidence="9 10">
    <name type="scientific">Tree shrew adenovirus serotype 1</name>
    <name type="common">TSAdV-1</name>
    <name type="synonym">Tupaia adenovirus 1</name>
    <dbReference type="NCBI Taxonomy" id="47680"/>
    <lineage>
        <taxon>Viruses</taxon>
        <taxon>Varidnaviria</taxon>
        <taxon>Bamfordvirae</taxon>
        <taxon>Preplasmiviricota</taxon>
        <taxon>Polisuviricotina</taxon>
        <taxon>Pharingeaviricetes</taxon>
        <taxon>Rowavirales</taxon>
        <taxon>Adenoviridae</taxon>
        <taxon>Mastadenovirus</taxon>
        <taxon>Mastadenovirus tupaiae</taxon>
        <taxon>Tree shrew mastadenovirus A</taxon>
    </lineage>
</organism>
<keyword evidence="4" id="KW-0244">Early protein</keyword>
<comment type="subunit">
    <text evidence="8">Interacts with E1B-55k.</text>
</comment>
<dbReference type="GO" id="GO:0030430">
    <property type="term" value="C:host cell cytoplasm"/>
    <property type="evidence" value="ECO:0007669"/>
    <property type="project" value="UniProtKB-SubCell"/>
</dbReference>
<dbReference type="InterPro" id="IPR007615">
    <property type="entry name" value="Adenovirus_E4_30/34"/>
</dbReference>
<protein>
    <submittedName>
        <fullName evidence="9">E4 34K</fullName>
    </submittedName>
</protein>
<evidence type="ECO:0000256" key="8">
    <source>
        <dbReference type="ARBA" id="ARBA00044760"/>
    </source>
</evidence>
<dbReference type="GO" id="GO:0042025">
    <property type="term" value="C:host cell nucleus"/>
    <property type="evidence" value="ECO:0007669"/>
    <property type="project" value="UniProtKB-SubCell"/>
</dbReference>
<reference evidence="9 10" key="1">
    <citation type="submission" date="2017-08" db="EMBL/GenBank/DDBJ databases">
        <title>The genome of a new adenovirus from tree shrew.</title>
        <authorList>
            <person name="Song Q."/>
            <person name="Sun X."/>
            <person name="Dai J."/>
        </authorList>
    </citation>
    <scope>NUCLEOTIDE SEQUENCE [LARGE SCALE GENOMIC DNA]</scope>
    <source>
        <strain evidence="9">KM</strain>
    </source>
</reference>
<organismHost>
    <name type="scientific">Tupaiidae</name>
    <name type="common">tree shrews</name>
    <dbReference type="NCBI Taxonomy" id="9393"/>
</organismHost>
<comment type="similarity">
    <text evidence="3">Belongs to the adenoviridae E4 30 to 34 kDa protein family.</text>
</comment>
<sequence length="244" mass="28032">MSRTPTNSGHVVGSVRSTVATAPFIVYRELPIPWDAILTRVDLHILNIYHSACVCPARIEERRTEVILGTERWRIHCHCDNENSLKCIASAKLMRGLIRNVIAGTGYNSIFSFYRPYVNRVCINEMYYVGSVMYGHTHLIYIRFQKKTDAMTVFKRGNLGQAVHVRGSVNNYVILICRSCASMKLIAAKCCAKRTRRLIRRNWSKCAKRTLNKAEVGRQRLLNRFIKHEVNFSYEGYNAPRLSS</sequence>
<proteinExistence type="inferred from homology"/>
<evidence type="ECO:0000313" key="9">
    <source>
        <dbReference type="EMBL" id="AWO77121.1"/>
    </source>
</evidence>
<evidence type="ECO:0000256" key="3">
    <source>
        <dbReference type="ARBA" id="ARBA00006872"/>
    </source>
</evidence>